<keyword evidence="1" id="KW-1133">Transmembrane helix</keyword>
<feature type="transmembrane region" description="Helical" evidence="1">
    <location>
        <begin position="65"/>
        <end position="86"/>
    </location>
</feature>
<gene>
    <name evidence="2" type="ORF">ACFFSA_11385</name>
</gene>
<evidence type="ECO:0000313" key="2">
    <source>
        <dbReference type="EMBL" id="MFB9623677.1"/>
    </source>
</evidence>
<evidence type="ECO:0000313" key="3">
    <source>
        <dbReference type="Proteomes" id="UP001589532"/>
    </source>
</evidence>
<keyword evidence="1" id="KW-0472">Membrane</keyword>
<keyword evidence="1" id="KW-0812">Transmembrane</keyword>
<name>A0ABV5RW56_9ACTN</name>
<protein>
    <recommendedName>
        <fullName evidence="4">ABC transporter permease</fullName>
    </recommendedName>
</protein>
<organism evidence="2 3">
    <name type="scientific">Nonomuraea helvata</name>
    <dbReference type="NCBI Taxonomy" id="37484"/>
    <lineage>
        <taxon>Bacteria</taxon>
        <taxon>Bacillati</taxon>
        <taxon>Actinomycetota</taxon>
        <taxon>Actinomycetes</taxon>
        <taxon>Streptosporangiales</taxon>
        <taxon>Streptosporangiaceae</taxon>
        <taxon>Nonomuraea</taxon>
    </lineage>
</organism>
<dbReference type="Proteomes" id="UP001589532">
    <property type="component" value="Unassembled WGS sequence"/>
</dbReference>
<dbReference type="EMBL" id="JBHMBW010000009">
    <property type="protein sequence ID" value="MFB9623677.1"/>
    <property type="molecule type" value="Genomic_DNA"/>
</dbReference>
<sequence length="194" mass="21176">MTVWSRLHGRTVAGVPRWAVLAAYAIPLVVLPSSLWRIAGFVLYVPLVEFGPTPPGSLEGLAGGWWYIMLLSVVSEAAAFLAVGLVSEWGETWPGWVPVLRGRPVPVMAAVIPAGLGALALLIFPYAMTMYIFGLKINGDPEGLVTHGWQTVIFNITYWPLAAWSPLLALVTVHYYRRRTASPRRPAAPACLTR</sequence>
<feature type="transmembrane region" description="Helical" evidence="1">
    <location>
        <begin position="107"/>
        <end position="133"/>
    </location>
</feature>
<comment type="caution">
    <text evidence="2">The sequence shown here is derived from an EMBL/GenBank/DDBJ whole genome shotgun (WGS) entry which is preliminary data.</text>
</comment>
<evidence type="ECO:0000256" key="1">
    <source>
        <dbReference type="SAM" id="Phobius"/>
    </source>
</evidence>
<dbReference type="RefSeq" id="WP_345003032.1">
    <property type="nucleotide sequence ID" value="NZ_BAAAXV010000012.1"/>
</dbReference>
<accession>A0ABV5RW56</accession>
<evidence type="ECO:0008006" key="4">
    <source>
        <dbReference type="Google" id="ProtNLM"/>
    </source>
</evidence>
<keyword evidence="3" id="KW-1185">Reference proteome</keyword>
<reference evidence="2 3" key="1">
    <citation type="submission" date="2024-09" db="EMBL/GenBank/DDBJ databases">
        <authorList>
            <person name="Sun Q."/>
            <person name="Mori K."/>
        </authorList>
    </citation>
    <scope>NUCLEOTIDE SEQUENCE [LARGE SCALE GENOMIC DNA]</scope>
    <source>
        <strain evidence="2 3">JCM 3143</strain>
    </source>
</reference>
<proteinExistence type="predicted"/>
<feature type="transmembrane region" description="Helical" evidence="1">
    <location>
        <begin position="153"/>
        <end position="176"/>
    </location>
</feature>
<feature type="transmembrane region" description="Helical" evidence="1">
    <location>
        <begin position="21"/>
        <end position="45"/>
    </location>
</feature>